<dbReference type="AlphaFoldDB" id="A0A2D0N432"/>
<proteinExistence type="predicted"/>
<organism evidence="2 3">
    <name type="scientific">Flavilitoribacter nigricans (strain ATCC 23147 / DSM 23189 / NBRC 102662 / NCIMB 1420 / SS-2)</name>
    <name type="common">Lewinella nigricans</name>
    <dbReference type="NCBI Taxonomy" id="1122177"/>
    <lineage>
        <taxon>Bacteria</taxon>
        <taxon>Pseudomonadati</taxon>
        <taxon>Bacteroidota</taxon>
        <taxon>Saprospiria</taxon>
        <taxon>Saprospirales</taxon>
        <taxon>Lewinellaceae</taxon>
        <taxon>Flavilitoribacter</taxon>
    </lineage>
</organism>
<evidence type="ECO:0000313" key="2">
    <source>
        <dbReference type="EMBL" id="PHN03136.1"/>
    </source>
</evidence>
<keyword evidence="3" id="KW-1185">Reference proteome</keyword>
<evidence type="ECO:0000256" key="1">
    <source>
        <dbReference type="SAM" id="Phobius"/>
    </source>
</evidence>
<dbReference type="EMBL" id="PDUD01000034">
    <property type="protein sequence ID" value="PHN03136.1"/>
    <property type="molecule type" value="Genomic_DNA"/>
</dbReference>
<keyword evidence="1" id="KW-0812">Transmembrane</keyword>
<gene>
    <name evidence="2" type="ORF">CRP01_29090</name>
</gene>
<feature type="transmembrane region" description="Helical" evidence="1">
    <location>
        <begin position="76"/>
        <end position="96"/>
    </location>
</feature>
<feature type="transmembrane region" description="Helical" evidence="1">
    <location>
        <begin position="6"/>
        <end position="24"/>
    </location>
</feature>
<feature type="transmembrane region" description="Helical" evidence="1">
    <location>
        <begin position="33"/>
        <end position="56"/>
    </location>
</feature>
<dbReference type="Proteomes" id="UP000223913">
    <property type="component" value="Unassembled WGS sequence"/>
</dbReference>
<dbReference type="PANTHER" id="PTHR34543">
    <property type="entry name" value="PROTEIN ABA DEFICIENT 4, CHLOROPLASTIC"/>
    <property type="match status" value="1"/>
</dbReference>
<evidence type="ECO:0000313" key="3">
    <source>
        <dbReference type="Proteomes" id="UP000223913"/>
    </source>
</evidence>
<evidence type="ECO:0008006" key="4">
    <source>
        <dbReference type="Google" id="ProtNLM"/>
    </source>
</evidence>
<dbReference type="PANTHER" id="PTHR34543:SF1">
    <property type="entry name" value="PROTEIN ABA DEFICIENT 4, CHLOROPLASTIC"/>
    <property type="match status" value="1"/>
</dbReference>
<sequence>MSYDQLFQIANAMVLPGWLLLIIAPKWQWTSRIVISIIITLLAALYVYLVFGSISFGDFESFGSLEGIIQLFGDRGAVLTGWVHYLAFDLLAGWFITFDAMRKGINRYLIIPCLLFTFMLGPSGLLLYLILHWIVTRNYFIDWTQSS</sequence>
<accession>A0A2D0N432</accession>
<dbReference type="InterPro" id="IPR025461">
    <property type="entry name" value="ABA4-like"/>
</dbReference>
<keyword evidence="1" id="KW-1133">Transmembrane helix</keyword>
<name>A0A2D0N432_FLAN2</name>
<dbReference type="Pfam" id="PF14108">
    <property type="entry name" value="ABA4-like"/>
    <property type="match status" value="1"/>
</dbReference>
<reference evidence="2 3" key="1">
    <citation type="submission" date="2017-10" db="EMBL/GenBank/DDBJ databases">
        <title>The draft genome sequence of Lewinella nigricans NBRC 102662.</title>
        <authorList>
            <person name="Wang K."/>
        </authorList>
    </citation>
    <scope>NUCLEOTIDE SEQUENCE [LARGE SCALE GENOMIC DNA]</scope>
    <source>
        <strain evidence="2 3">NBRC 102662</strain>
    </source>
</reference>
<keyword evidence="1" id="KW-0472">Membrane</keyword>
<protein>
    <recommendedName>
        <fullName evidence="4">DUF4281 domain-containing protein</fullName>
    </recommendedName>
</protein>
<feature type="transmembrane region" description="Helical" evidence="1">
    <location>
        <begin position="108"/>
        <end position="135"/>
    </location>
</feature>
<dbReference type="OrthoDB" id="345237at2"/>
<dbReference type="RefSeq" id="WP_099153576.1">
    <property type="nucleotide sequence ID" value="NZ_PDUD01000034.1"/>
</dbReference>
<comment type="caution">
    <text evidence="2">The sequence shown here is derived from an EMBL/GenBank/DDBJ whole genome shotgun (WGS) entry which is preliminary data.</text>
</comment>